<feature type="transmembrane region" description="Helical" evidence="6">
    <location>
        <begin position="173"/>
        <end position="197"/>
    </location>
</feature>
<dbReference type="InterPro" id="IPR036259">
    <property type="entry name" value="MFS_trans_sf"/>
</dbReference>
<evidence type="ECO:0000256" key="3">
    <source>
        <dbReference type="ARBA" id="ARBA00022692"/>
    </source>
</evidence>
<reference evidence="8" key="1">
    <citation type="submission" date="2020-03" db="EMBL/GenBank/DDBJ databases">
        <title>Draft sequencing of Paenibacilllus sp. S3N08.</title>
        <authorList>
            <person name="Kim D.-U."/>
        </authorList>
    </citation>
    <scope>NUCLEOTIDE SEQUENCE</scope>
    <source>
        <strain evidence="8">S3N08</strain>
    </source>
</reference>
<sequence length="406" mass="45121">MNERKRNYVLLFADSVLFTNAMTFLSVNAVMTYFLSYLGASTFQIGLANSLVSLGAFISQPIFAKQAMNLSSKLKTFTTLLFIQRLFFLLFILSLPLYAVSHPQATVILFLICWTIFSFFVGSYSTFYMSLFAKMISEKQRGRLKGYSGGIGNLLALGSAVAIAYILENVAFPYNYTLLFSIGMVFLLLDVLTFVFMREEPDQITPLNINYFQYFKLIPDILSQNKKFRRIVIAYSLMVVSQVSLAYYALYAIRDFNAAGAQIALFAAITGIVNVLGNLIFGVLSDKLGHRMILIVSAICGCVAALLVVVIPQLWVVYVAFALSNLSLCGYNLSSGILIIDNVQREKLPMYISVNTVFTLVCSALITIGGSFLVDYISFDAVFLIAGMTGFISSWVLYRLEAKGRS</sequence>
<dbReference type="EMBL" id="JAAOIW010000001">
    <property type="protein sequence ID" value="NHN28283.1"/>
    <property type="molecule type" value="Genomic_DNA"/>
</dbReference>
<dbReference type="InterPro" id="IPR052528">
    <property type="entry name" value="Sugar_transport-like"/>
</dbReference>
<dbReference type="PANTHER" id="PTHR23526">
    <property type="entry name" value="INTEGRAL MEMBRANE TRANSPORT PROTEIN-RELATED"/>
    <property type="match status" value="1"/>
</dbReference>
<feature type="transmembrane region" description="Helical" evidence="6">
    <location>
        <begin position="33"/>
        <end position="58"/>
    </location>
</feature>
<feature type="transmembrane region" description="Helical" evidence="6">
    <location>
        <begin position="379"/>
        <end position="398"/>
    </location>
</feature>
<protein>
    <submittedName>
        <fullName evidence="8">MFS transporter</fullName>
    </submittedName>
</protein>
<evidence type="ECO:0000259" key="7">
    <source>
        <dbReference type="PROSITE" id="PS50850"/>
    </source>
</evidence>
<comment type="subcellular location">
    <subcellularLocation>
        <location evidence="1">Cell membrane</location>
        <topology evidence="1">Multi-pass membrane protein</topology>
    </subcellularLocation>
</comment>
<dbReference type="Gene3D" id="1.20.1250.20">
    <property type="entry name" value="MFS general substrate transporter like domains"/>
    <property type="match status" value="2"/>
</dbReference>
<gene>
    <name evidence="8" type="ORF">G9U52_00400</name>
</gene>
<keyword evidence="3 6" id="KW-0812">Transmembrane</keyword>
<feature type="transmembrane region" description="Helical" evidence="6">
    <location>
        <begin position="317"/>
        <end position="340"/>
    </location>
</feature>
<dbReference type="InterPro" id="IPR020846">
    <property type="entry name" value="MFS_dom"/>
</dbReference>
<organism evidence="8 9">
    <name type="scientific">Paenibacillus agricola</name>
    <dbReference type="NCBI Taxonomy" id="2716264"/>
    <lineage>
        <taxon>Bacteria</taxon>
        <taxon>Bacillati</taxon>
        <taxon>Bacillota</taxon>
        <taxon>Bacilli</taxon>
        <taxon>Bacillales</taxon>
        <taxon>Paenibacillaceae</taxon>
        <taxon>Paenibacillus</taxon>
    </lineage>
</organism>
<feature type="transmembrane region" description="Helical" evidence="6">
    <location>
        <begin position="259"/>
        <end position="281"/>
    </location>
</feature>
<keyword evidence="9" id="KW-1185">Reference proteome</keyword>
<evidence type="ECO:0000256" key="1">
    <source>
        <dbReference type="ARBA" id="ARBA00004651"/>
    </source>
</evidence>
<dbReference type="Pfam" id="PF07690">
    <property type="entry name" value="MFS_1"/>
    <property type="match status" value="1"/>
</dbReference>
<dbReference type="RefSeq" id="WP_166144529.1">
    <property type="nucleotide sequence ID" value="NZ_JAAOIW010000001.1"/>
</dbReference>
<dbReference type="PROSITE" id="PS50850">
    <property type="entry name" value="MFS"/>
    <property type="match status" value="1"/>
</dbReference>
<dbReference type="InterPro" id="IPR011701">
    <property type="entry name" value="MFS"/>
</dbReference>
<feature type="transmembrane region" description="Helical" evidence="6">
    <location>
        <begin position="147"/>
        <end position="167"/>
    </location>
</feature>
<feature type="transmembrane region" description="Helical" evidence="6">
    <location>
        <begin position="105"/>
        <end position="127"/>
    </location>
</feature>
<feature type="transmembrane region" description="Helical" evidence="6">
    <location>
        <begin position="7"/>
        <end position="27"/>
    </location>
</feature>
<evidence type="ECO:0000256" key="5">
    <source>
        <dbReference type="ARBA" id="ARBA00023136"/>
    </source>
</evidence>
<dbReference type="Proteomes" id="UP001165962">
    <property type="component" value="Unassembled WGS sequence"/>
</dbReference>
<keyword evidence="5 6" id="KW-0472">Membrane</keyword>
<proteinExistence type="predicted"/>
<evidence type="ECO:0000256" key="2">
    <source>
        <dbReference type="ARBA" id="ARBA00022448"/>
    </source>
</evidence>
<comment type="caution">
    <text evidence="8">The sequence shown here is derived from an EMBL/GenBank/DDBJ whole genome shotgun (WGS) entry which is preliminary data.</text>
</comment>
<keyword evidence="2" id="KW-0813">Transport</keyword>
<accession>A0ABX0IX79</accession>
<evidence type="ECO:0000313" key="9">
    <source>
        <dbReference type="Proteomes" id="UP001165962"/>
    </source>
</evidence>
<dbReference type="SUPFAM" id="SSF103473">
    <property type="entry name" value="MFS general substrate transporter"/>
    <property type="match status" value="1"/>
</dbReference>
<evidence type="ECO:0000256" key="6">
    <source>
        <dbReference type="SAM" id="Phobius"/>
    </source>
</evidence>
<dbReference type="PANTHER" id="PTHR23526:SF1">
    <property type="entry name" value="MAJOR FACILITATOR SUPERFAMILY MFS_1"/>
    <property type="match status" value="1"/>
</dbReference>
<feature type="domain" description="Major facilitator superfamily (MFS) profile" evidence="7">
    <location>
        <begin position="9"/>
        <end position="405"/>
    </location>
</feature>
<keyword evidence="4 6" id="KW-1133">Transmembrane helix</keyword>
<feature type="transmembrane region" description="Helical" evidence="6">
    <location>
        <begin position="352"/>
        <end position="373"/>
    </location>
</feature>
<feature type="transmembrane region" description="Helical" evidence="6">
    <location>
        <begin position="293"/>
        <end position="311"/>
    </location>
</feature>
<evidence type="ECO:0000313" key="8">
    <source>
        <dbReference type="EMBL" id="NHN28283.1"/>
    </source>
</evidence>
<feature type="transmembrane region" description="Helical" evidence="6">
    <location>
        <begin position="79"/>
        <end position="99"/>
    </location>
</feature>
<evidence type="ECO:0000256" key="4">
    <source>
        <dbReference type="ARBA" id="ARBA00022989"/>
    </source>
</evidence>
<feature type="transmembrane region" description="Helical" evidence="6">
    <location>
        <begin position="232"/>
        <end position="253"/>
    </location>
</feature>
<name>A0ABX0IX79_9BACL</name>